<dbReference type="EMBL" id="UINC01006114">
    <property type="protein sequence ID" value="SVA25572.1"/>
    <property type="molecule type" value="Genomic_DNA"/>
</dbReference>
<accession>A0A381UBF2</accession>
<proteinExistence type="predicted"/>
<evidence type="ECO:0000313" key="1">
    <source>
        <dbReference type="EMBL" id="SVA25572.1"/>
    </source>
</evidence>
<name>A0A381UBF2_9ZZZZ</name>
<protein>
    <submittedName>
        <fullName evidence="1">Uncharacterized protein</fullName>
    </submittedName>
</protein>
<dbReference type="AlphaFoldDB" id="A0A381UBF2"/>
<gene>
    <name evidence="1" type="ORF">METZ01_LOCUS78426</name>
</gene>
<sequence>MVIESAPNFLASKAAFKGLGYFSPLAFLIVAT</sequence>
<organism evidence="1">
    <name type="scientific">marine metagenome</name>
    <dbReference type="NCBI Taxonomy" id="408172"/>
    <lineage>
        <taxon>unclassified sequences</taxon>
        <taxon>metagenomes</taxon>
        <taxon>ecological metagenomes</taxon>
    </lineage>
</organism>
<reference evidence="1" key="1">
    <citation type="submission" date="2018-05" db="EMBL/GenBank/DDBJ databases">
        <authorList>
            <person name="Lanie J.A."/>
            <person name="Ng W.-L."/>
            <person name="Kazmierczak K.M."/>
            <person name="Andrzejewski T.M."/>
            <person name="Davidsen T.M."/>
            <person name="Wayne K.J."/>
            <person name="Tettelin H."/>
            <person name="Glass J.I."/>
            <person name="Rusch D."/>
            <person name="Podicherti R."/>
            <person name="Tsui H.-C.T."/>
            <person name="Winkler M.E."/>
        </authorList>
    </citation>
    <scope>NUCLEOTIDE SEQUENCE</scope>
</reference>